<dbReference type="Pfam" id="PF13521">
    <property type="entry name" value="AAA_28"/>
    <property type="match status" value="1"/>
</dbReference>
<organism evidence="2 3">
    <name type="scientific">Actibacterium lipolyticum</name>
    <dbReference type="NCBI Taxonomy" id="1524263"/>
    <lineage>
        <taxon>Bacteria</taxon>
        <taxon>Pseudomonadati</taxon>
        <taxon>Pseudomonadota</taxon>
        <taxon>Alphaproteobacteria</taxon>
        <taxon>Rhodobacterales</taxon>
        <taxon>Roseobacteraceae</taxon>
        <taxon>Actibacterium</taxon>
    </lineage>
</organism>
<dbReference type="AlphaFoldDB" id="A0A238JZK0"/>
<feature type="domain" description="NadR/Ttd14 AAA" evidence="1">
    <location>
        <begin position="6"/>
        <end position="163"/>
    </location>
</feature>
<dbReference type="SUPFAM" id="SSF52540">
    <property type="entry name" value="P-loop containing nucleoside triphosphate hydrolases"/>
    <property type="match status" value="1"/>
</dbReference>
<evidence type="ECO:0000313" key="2">
    <source>
        <dbReference type="EMBL" id="SMX35292.1"/>
    </source>
</evidence>
<dbReference type="InterPro" id="IPR027417">
    <property type="entry name" value="P-loop_NTPase"/>
</dbReference>
<dbReference type="InterPro" id="IPR038727">
    <property type="entry name" value="NadR/Ttd14_AAA_dom"/>
</dbReference>
<reference evidence="3" key="1">
    <citation type="submission" date="2017-05" db="EMBL/GenBank/DDBJ databases">
        <authorList>
            <person name="Rodrigo-Torres L."/>
            <person name="Arahal R. D."/>
            <person name="Lucena T."/>
        </authorList>
    </citation>
    <scope>NUCLEOTIDE SEQUENCE [LARGE SCALE GENOMIC DNA]</scope>
    <source>
        <strain evidence="3">CECT 8621</strain>
    </source>
</reference>
<dbReference type="Proteomes" id="UP000202922">
    <property type="component" value="Unassembled WGS sequence"/>
</dbReference>
<dbReference type="Gene3D" id="3.40.50.300">
    <property type="entry name" value="P-loop containing nucleotide triphosphate hydrolases"/>
    <property type="match status" value="1"/>
</dbReference>
<protein>
    <recommendedName>
        <fullName evidence="1">NadR/Ttd14 AAA domain-containing protein</fullName>
    </recommendedName>
</protein>
<keyword evidence="3" id="KW-1185">Reference proteome</keyword>
<dbReference type="RefSeq" id="WP_235823779.1">
    <property type="nucleotide sequence ID" value="NZ_FXYE01000001.1"/>
</dbReference>
<name>A0A238JZK0_9RHOB</name>
<evidence type="ECO:0000259" key="1">
    <source>
        <dbReference type="Pfam" id="PF13521"/>
    </source>
</evidence>
<dbReference type="EMBL" id="FXYE01000001">
    <property type="protein sequence ID" value="SMX35292.1"/>
    <property type="molecule type" value="Genomic_DNA"/>
</dbReference>
<proteinExistence type="predicted"/>
<accession>A0A238JZK0</accession>
<sequence>MTRKVKIAVAGTHSTGKTTFMEDLERRMIDAGLNVAYVHDSAAEARAAGFPILRNHTFESTAWLIAQAIRLETVAALEADVILIDRPVPDAFGYLIAALRTTGRSVDQDRLSRLEAICEAWVKEYDLIFVTRLDTNIPIGPGRDNDHVFRAAADEAVAEVLLKLAPEHRVLASADSGHAMELAMRVASGK</sequence>
<evidence type="ECO:0000313" key="3">
    <source>
        <dbReference type="Proteomes" id="UP000202922"/>
    </source>
</evidence>
<gene>
    <name evidence="2" type="ORF">COL8621_01746</name>
</gene>